<keyword evidence="1" id="KW-0863">Zinc-finger</keyword>
<dbReference type="InterPro" id="IPR001878">
    <property type="entry name" value="Znf_CCHC"/>
</dbReference>
<feature type="domain" description="CCHC-type" evidence="3">
    <location>
        <begin position="136"/>
        <end position="150"/>
    </location>
</feature>
<dbReference type="PROSITE" id="PS50158">
    <property type="entry name" value="ZF_CCHC"/>
    <property type="match status" value="1"/>
</dbReference>
<reference evidence="4 5" key="1">
    <citation type="journal article" date="2018" name="Nat. Ecol. Evol.">
        <title>Shark genomes provide insights into elasmobranch evolution and the origin of vertebrates.</title>
        <authorList>
            <person name="Hara Y"/>
            <person name="Yamaguchi K"/>
            <person name="Onimaru K"/>
            <person name="Kadota M"/>
            <person name="Koyanagi M"/>
            <person name="Keeley SD"/>
            <person name="Tatsumi K"/>
            <person name="Tanaka K"/>
            <person name="Motone F"/>
            <person name="Kageyama Y"/>
            <person name="Nozu R"/>
            <person name="Adachi N"/>
            <person name="Nishimura O"/>
            <person name="Nakagawa R"/>
            <person name="Tanegashima C"/>
            <person name="Kiyatake I"/>
            <person name="Matsumoto R"/>
            <person name="Murakumo K"/>
            <person name="Nishida K"/>
            <person name="Terakita A"/>
            <person name="Kuratani S"/>
            <person name="Sato K"/>
            <person name="Hyodo S Kuraku.S."/>
        </authorList>
    </citation>
    <scope>NUCLEOTIDE SEQUENCE [LARGE SCALE GENOMIC DNA]</scope>
</reference>
<keyword evidence="1" id="KW-0479">Metal-binding</keyword>
<dbReference type="AlphaFoldDB" id="A0A401TKQ2"/>
<protein>
    <recommendedName>
        <fullName evidence="3">CCHC-type domain-containing protein</fullName>
    </recommendedName>
</protein>
<dbReference type="SUPFAM" id="SSF57756">
    <property type="entry name" value="Retrovirus zinc finger-like domains"/>
    <property type="match status" value="1"/>
</dbReference>
<dbReference type="Proteomes" id="UP000287033">
    <property type="component" value="Unassembled WGS sequence"/>
</dbReference>
<feature type="compositionally biased region" description="Basic and acidic residues" evidence="2">
    <location>
        <begin position="1"/>
        <end position="12"/>
    </location>
</feature>
<evidence type="ECO:0000256" key="1">
    <source>
        <dbReference type="PROSITE-ProRule" id="PRU00047"/>
    </source>
</evidence>
<keyword evidence="5" id="KW-1185">Reference proteome</keyword>
<dbReference type="EMBL" id="BEZZ01093420">
    <property type="protein sequence ID" value="GCC43196.1"/>
    <property type="molecule type" value="Genomic_DNA"/>
</dbReference>
<feature type="region of interest" description="Disordered" evidence="2">
    <location>
        <begin position="1"/>
        <end position="49"/>
    </location>
</feature>
<sequence length="207" mass="23203">MAGRPKEVKEAMESNPDIPGCSTEQWEKHLTHHMKRYRTKQDEDKQSNVSAQVQLLKLQLDEARRKANDTRKASQKTINQMVQRPSPQNNLPSLDPTPDWTPPYPHYGDRPRGASGGMRGRGRGRGAPRGQPPNTCFECGQPGYWRRNCPMLWGPQGGQGLIRGQHVCSSQPPFQQAAQPYQAPNVAAAPVQGQYPQTMLEGQGYEY</sequence>
<feature type="compositionally biased region" description="Polar residues" evidence="2">
    <location>
        <begin position="75"/>
        <end position="92"/>
    </location>
</feature>
<dbReference type="GO" id="GO:0008270">
    <property type="term" value="F:zinc ion binding"/>
    <property type="evidence" value="ECO:0007669"/>
    <property type="project" value="UniProtKB-KW"/>
</dbReference>
<keyword evidence="1" id="KW-0862">Zinc</keyword>
<evidence type="ECO:0000313" key="4">
    <source>
        <dbReference type="EMBL" id="GCC43196.1"/>
    </source>
</evidence>
<dbReference type="Gene3D" id="4.10.60.10">
    <property type="entry name" value="Zinc finger, CCHC-type"/>
    <property type="match status" value="1"/>
</dbReference>
<dbReference type="GO" id="GO:0003676">
    <property type="term" value="F:nucleic acid binding"/>
    <property type="evidence" value="ECO:0007669"/>
    <property type="project" value="InterPro"/>
</dbReference>
<proteinExistence type="predicted"/>
<feature type="compositionally biased region" description="Basic and acidic residues" evidence="2">
    <location>
        <begin position="62"/>
        <end position="72"/>
    </location>
</feature>
<feature type="region of interest" description="Disordered" evidence="2">
    <location>
        <begin position="62"/>
        <end position="135"/>
    </location>
</feature>
<evidence type="ECO:0000259" key="3">
    <source>
        <dbReference type="PROSITE" id="PS50158"/>
    </source>
</evidence>
<dbReference type="InterPro" id="IPR036875">
    <property type="entry name" value="Znf_CCHC_sf"/>
</dbReference>
<evidence type="ECO:0000313" key="5">
    <source>
        <dbReference type="Proteomes" id="UP000287033"/>
    </source>
</evidence>
<evidence type="ECO:0000256" key="2">
    <source>
        <dbReference type="SAM" id="MobiDB-lite"/>
    </source>
</evidence>
<accession>A0A401TKQ2</accession>
<gene>
    <name evidence="4" type="ORF">chiPu_0027039</name>
</gene>
<comment type="caution">
    <text evidence="4">The sequence shown here is derived from an EMBL/GenBank/DDBJ whole genome shotgun (WGS) entry which is preliminary data.</text>
</comment>
<organism evidence="4 5">
    <name type="scientific">Chiloscyllium punctatum</name>
    <name type="common">Brownbanded bambooshark</name>
    <name type="synonym">Hemiscyllium punctatum</name>
    <dbReference type="NCBI Taxonomy" id="137246"/>
    <lineage>
        <taxon>Eukaryota</taxon>
        <taxon>Metazoa</taxon>
        <taxon>Chordata</taxon>
        <taxon>Craniata</taxon>
        <taxon>Vertebrata</taxon>
        <taxon>Chondrichthyes</taxon>
        <taxon>Elasmobranchii</taxon>
        <taxon>Galeomorphii</taxon>
        <taxon>Galeoidea</taxon>
        <taxon>Orectolobiformes</taxon>
        <taxon>Hemiscylliidae</taxon>
        <taxon>Chiloscyllium</taxon>
    </lineage>
</organism>
<name>A0A401TKQ2_CHIPU</name>